<evidence type="ECO:0000256" key="1">
    <source>
        <dbReference type="SAM" id="MobiDB-lite"/>
    </source>
</evidence>
<dbReference type="EMBL" id="SRLO01000959">
    <property type="protein sequence ID" value="TNN43557.1"/>
    <property type="molecule type" value="Genomic_DNA"/>
</dbReference>
<evidence type="ECO:0000313" key="2">
    <source>
        <dbReference type="EMBL" id="TNN43557.1"/>
    </source>
</evidence>
<comment type="caution">
    <text evidence="2">The sequence shown here is derived from an EMBL/GenBank/DDBJ whole genome shotgun (WGS) entry which is preliminary data.</text>
</comment>
<reference evidence="2 3" key="1">
    <citation type="submission" date="2019-03" db="EMBL/GenBank/DDBJ databases">
        <title>First draft genome of Liparis tanakae, snailfish: a comprehensive survey of snailfish specific genes.</title>
        <authorList>
            <person name="Kim W."/>
            <person name="Song I."/>
            <person name="Jeong J.-H."/>
            <person name="Kim D."/>
            <person name="Kim S."/>
            <person name="Ryu S."/>
            <person name="Song J.Y."/>
            <person name="Lee S.K."/>
        </authorList>
    </citation>
    <scope>NUCLEOTIDE SEQUENCE [LARGE SCALE GENOMIC DNA]</scope>
    <source>
        <tissue evidence="2">Muscle</tissue>
    </source>
</reference>
<gene>
    <name evidence="2" type="ORF">EYF80_046269</name>
</gene>
<dbReference type="Proteomes" id="UP000314294">
    <property type="component" value="Unassembled WGS sequence"/>
</dbReference>
<name>A0A4Z2FQN8_9TELE</name>
<evidence type="ECO:0000313" key="3">
    <source>
        <dbReference type="Proteomes" id="UP000314294"/>
    </source>
</evidence>
<accession>A0A4Z2FQN8</accession>
<dbReference type="AlphaFoldDB" id="A0A4Z2FQN8"/>
<keyword evidence="3" id="KW-1185">Reference proteome</keyword>
<sequence length="103" mass="10681">MDASAVSSSEKDETRLPYHVNMTSRGGEGLEPLLSGPPLVVVAHYQDDVVPVELAHQVEPHVGLVGVGGHRPQEGQVDALGGGAGGGRGEMDMRVVSPTTGMR</sequence>
<feature type="region of interest" description="Disordered" evidence="1">
    <location>
        <begin position="65"/>
        <end position="103"/>
    </location>
</feature>
<protein>
    <submittedName>
        <fullName evidence="2">Uncharacterized protein</fullName>
    </submittedName>
</protein>
<feature type="region of interest" description="Disordered" evidence="1">
    <location>
        <begin position="1"/>
        <end position="29"/>
    </location>
</feature>
<dbReference type="OrthoDB" id="10660919at2759"/>
<organism evidence="2 3">
    <name type="scientific">Liparis tanakae</name>
    <name type="common">Tanaka's snailfish</name>
    <dbReference type="NCBI Taxonomy" id="230148"/>
    <lineage>
        <taxon>Eukaryota</taxon>
        <taxon>Metazoa</taxon>
        <taxon>Chordata</taxon>
        <taxon>Craniata</taxon>
        <taxon>Vertebrata</taxon>
        <taxon>Euteleostomi</taxon>
        <taxon>Actinopterygii</taxon>
        <taxon>Neopterygii</taxon>
        <taxon>Teleostei</taxon>
        <taxon>Neoteleostei</taxon>
        <taxon>Acanthomorphata</taxon>
        <taxon>Eupercaria</taxon>
        <taxon>Perciformes</taxon>
        <taxon>Cottioidei</taxon>
        <taxon>Cottales</taxon>
        <taxon>Liparidae</taxon>
        <taxon>Liparis</taxon>
    </lineage>
</organism>
<proteinExistence type="predicted"/>